<sequence>MNAVSTNRALTAGERALAKWMLENGTEEAGPSLAQLDELEVTPWQCACGCASINFQLKGHPPAPPGVHVLGDFLCGPMEAPAGAFIYESGGVLSGIEVYSLASDAPPVLPDAPLRPMG</sequence>
<evidence type="ECO:0000313" key="1">
    <source>
        <dbReference type="EMBL" id="GAA0750176.1"/>
    </source>
</evidence>
<reference evidence="2" key="1">
    <citation type="journal article" date="2019" name="Int. J. Syst. Evol. Microbiol.">
        <title>The Global Catalogue of Microorganisms (GCM) 10K type strain sequencing project: providing services to taxonomists for standard genome sequencing and annotation.</title>
        <authorList>
            <consortium name="The Broad Institute Genomics Platform"/>
            <consortium name="The Broad Institute Genome Sequencing Center for Infectious Disease"/>
            <person name="Wu L."/>
            <person name="Ma J."/>
        </authorList>
    </citation>
    <scope>NUCLEOTIDE SEQUENCE [LARGE SCALE GENOMIC DNA]</scope>
    <source>
        <strain evidence="2">JCM 15503</strain>
    </source>
</reference>
<organism evidence="1 2">
    <name type="scientific">Ideonella azotifigens</name>
    <dbReference type="NCBI Taxonomy" id="513160"/>
    <lineage>
        <taxon>Bacteria</taxon>
        <taxon>Pseudomonadati</taxon>
        <taxon>Pseudomonadota</taxon>
        <taxon>Betaproteobacteria</taxon>
        <taxon>Burkholderiales</taxon>
        <taxon>Sphaerotilaceae</taxon>
        <taxon>Ideonella</taxon>
    </lineage>
</organism>
<name>A0ABP3V6Z7_9BURK</name>
<protein>
    <submittedName>
        <fullName evidence="1">Uncharacterized protein</fullName>
    </submittedName>
</protein>
<proteinExistence type="predicted"/>
<accession>A0ABP3V6Z7</accession>
<gene>
    <name evidence="1" type="ORF">GCM10009107_21550</name>
</gene>
<dbReference type="RefSeq" id="WP_170201014.1">
    <property type="nucleotide sequence ID" value="NZ_BAAAEW010000011.1"/>
</dbReference>
<dbReference type="Proteomes" id="UP001500279">
    <property type="component" value="Unassembled WGS sequence"/>
</dbReference>
<comment type="caution">
    <text evidence="1">The sequence shown here is derived from an EMBL/GenBank/DDBJ whole genome shotgun (WGS) entry which is preliminary data.</text>
</comment>
<dbReference type="EMBL" id="BAAAEW010000011">
    <property type="protein sequence ID" value="GAA0750176.1"/>
    <property type="molecule type" value="Genomic_DNA"/>
</dbReference>
<evidence type="ECO:0000313" key="2">
    <source>
        <dbReference type="Proteomes" id="UP001500279"/>
    </source>
</evidence>
<keyword evidence="2" id="KW-1185">Reference proteome</keyword>